<feature type="transmembrane region" description="Helical" evidence="4">
    <location>
        <begin position="103"/>
        <end position="121"/>
    </location>
</feature>
<dbReference type="Proteomes" id="UP000289555">
    <property type="component" value="Chromosome"/>
</dbReference>
<evidence type="ECO:0000313" key="6">
    <source>
        <dbReference type="EMBL" id="BBI50075.1"/>
    </source>
</evidence>
<evidence type="ECO:0000256" key="4">
    <source>
        <dbReference type="SAM" id="Phobius"/>
    </source>
</evidence>
<gene>
    <name evidence="6" type="ORF">HORIV_24960</name>
</gene>
<dbReference type="EMBL" id="AP019416">
    <property type="protein sequence ID" value="BBI50075.1"/>
    <property type="molecule type" value="Genomic_DNA"/>
</dbReference>
<evidence type="ECO:0000256" key="2">
    <source>
        <dbReference type="ARBA" id="ARBA00022801"/>
    </source>
</evidence>
<dbReference type="InterPro" id="IPR003778">
    <property type="entry name" value="CT_A_B"/>
</dbReference>
<evidence type="ECO:0000256" key="1">
    <source>
        <dbReference type="ARBA" id="ARBA00022741"/>
    </source>
</evidence>
<reference evidence="7" key="1">
    <citation type="journal article" date="2019" name="Microbiol. Resour. Announc.">
        <title>Complete Genome Sequence of Halomonas olivaria, a Moderately Halophilic Bacterium Isolated from Olive Processing Effluents, Obtained by Nanopore Sequencing.</title>
        <authorList>
            <person name="Nagata S."/>
            <person name="Ii K.M."/>
            <person name="Tsukimi T."/>
            <person name="Miura M.C."/>
            <person name="Galipon J."/>
            <person name="Arakawa K."/>
        </authorList>
    </citation>
    <scope>NUCLEOTIDE SEQUENCE [LARGE SCALE GENOMIC DNA]</scope>
    <source>
        <strain evidence="7">TYRC17</strain>
    </source>
</reference>
<keyword evidence="4" id="KW-1133">Transmembrane helix</keyword>
<protein>
    <recommendedName>
        <fullName evidence="5">Carboxyltransferase domain-containing protein</fullName>
    </recommendedName>
</protein>
<accession>A0ABM7GHI6</accession>
<keyword evidence="4" id="KW-0472">Membrane</keyword>
<evidence type="ECO:0000313" key="7">
    <source>
        <dbReference type="Proteomes" id="UP000289555"/>
    </source>
</evidence>
<feature type="domain" description="Carboxyltransferase" evidence="5">
    <location>
        <begin position="15"/>
        <end position="158"/>
    </location>
</feature>
<dbReference type="InterPro" id="IPR052708">
    <property type="entry name" value="PxpC"/>
</dbReference>
<feature type="transmembrane region" description="Helical" evidence="4">
    <location>
        <begin position="127"/>
        <end position="147"/>
    </location>
</feature>
<dbReference type="Pfam" id="PF02626">
    <property type="entry name" value="CT_A_B"/>
    <property type="match status" value="1"/>
</dbReference>
<evidence type="ECO:0000256" key="3">
    <source>
        <dbReference type="ARBA" id="ARBA00022840"/>
    </source>
</evidence>
<evidence type="ECO:0000259" key="5">
    <source>
        <dbReference type="SMART" id="SM00797"/>
    </source>
</evidence>
<keyword evidence="7" id="KW-1185">Reference proteome</keyword>
<proteinExistence type="predicted"/>
<keyword evidence="3" id="KW-0067">ATP-binding</keyword>
<organism evidence="6 7">
    <name type="scientific">Vreelandella olivaria</name>
    <dbReference type="NCBI Taxonomy" id="390919"/>
    <lineage>
        <taxon>Bacteria</taxon>
        <taxon>Pseudomonadati</taxon>
        <taxon>Pseudomonadota</taxon>
        <taxon>Gammaproteobacteria</taxon>
        <taxon>Oceanospirillales</taxon>
        <taxon>Halomonadaceae</taxon>
        <taxon>Vreelandella</taxon>
    </lineage>
</organism>
<dbReference type="PANTHER" id="PTHR43309">
    <property type="entry name" value="5-OXOPROLINASE SUBUNIT C"/>
    <property type="match status" value="1"/>
</dbReference>
<dbReference type="PANTHER" id="PTHR43309:SF3">
    <property type="entry name" value="5-OXOPROLINASE SUBUNIT C"/>
    <property type="match status" value="1"/>
</dbReference>
<keyword evidence="1" id="KW-0547">Nucleotide-binding</keyword>
<keyword evidence="2" id="KW-0378">Hydrolase</keyword>
<name>A0ABM7GHI6_9GAMM</name>
<dbReference type="SMART" id="SM00797">
    <property type="entry name" value="AHS2"/>
    <property type="match status" value="1"/>
</dbReference>
<sequence>MTTIQDFPGRQGHWDVGVPPSGPFDDWSFRLGNRLLDNPSDAAGLEITLTGPTLRFHRATQIVLAGARLPATLDGEEVAFWRVVDIPAGATLTLGKAAAGARAYLLVRGGIACPAILALAVPLPWASLVATAAVRCVAAICSIYPCLPPPLKRSWRRR</sequence>
<keyword evidence="4" id="KW-0812">Transmembrane</keyword>